<evidence type="ECO:0000313" key="1">
    <source>
        <dbReference type="EMBL" id="MFA1612067.1"/>
    </source>
</evidence>
<organism evidence="1 2">
    <name type="scientific">Halobellus rubicundus</name>
    <dbReference type="NCBI Taxonomy" id="2996466"/>
    <lineage>
        <taxon>Archaea</taxon>
        <taxon>Methanobacteriati</taxon>
        <taxon>Methanobacteriota</taxon>
        <taxon>Stenosarchaea group</taxon>
        <taxon>Halobacteria</taxon>
        <taxon>Halobacteriales</taxon>
        <taxon>Haloferacaceae</taxon>
        <taxon>Halobellus</taxon>
    </lineage>
</organism>
<gene>
    <name evidence="1" type="ORF">OS889_13775</name>
</gene>
<proteinExistence type="predicted"/>
<reference evidence="1 2" key="1">
    <citation type="submission" date="2024-08" db="EMBL/GenBank/DDBJ databases">
        <title>Halobellus sp. MBLA0158 whole genome sequence.</title>
        <authorList>
            <person name="Hwang C.Y."/>
            <person name="Cho E.-S."/>
            <person name="Seo M.-J."/>
        </authorList>
    </citation>
    <scope>NUCLEOTIDE SEQUENCE [LARGE SCALE GENOMIC DNA]</scope>
    <source>
        <strain evidence="1 2">MBLA0158</strain>
    </source>
</reference>
<sequence>MPNPVDPPKADPLDVDDDDVAIEPRSYEELLAPVMELRDCSRPKAGDYIDTHGREQVERELQARWL</sequence>
<name>A0ABD5MDU1_9EURY</name>
<dbReference type="EMBL" id="JBGNYA010000001">
    <property type="protein sequence ID" value="MFA1612067.1"/>
    <property type="molecule type" value="Genomic_DNA"/>
</dbReference>
<protein>
    <recommendedName>
        <fullName evidence="3">CopG family transcriptional regulator</fullName>
    </recommendedName>
</protein>
<accession>A0ABD5MDU1</accession>
<dbReference type="RefSeq" id="WP_372390674.1">
    <property type="nucleotide sequence ID" value="NZ_JBGNYA010000001.1"/>
</dbReference>
<comment type="caution">
    <text evidence="1">The sequence shown here is derived from an EMBL/GenBank/DDBJ whole genome shotgun (WGS) entry which is preliminary data.</text>
</comment>
<evidence type="ECO:0000313" key="2">
    <source>
        <dbReference type="Proteomes" id="UP001570511"/>
    </source>
</evidence>
<dbReference type="Proteomes" id="UP001570511">
    <property type="component" value="Unassembled WGS sequence"/>
</dbReference>
<dbReference type="AlphaFoldDB" id="A0ABD5MDU1"/>
<keyword evidence="2" id="KW-1185">Reference proteome</keyword>
<evidence type="ECO:0008006" key="3">
    <source>
        <dbReference type="Google" id="ProtNLM"/>
    </source>
</evidence>